<proteinExistence type="predicted"/>
<evidence type="ECO:0000313" key="2">
    <source>
        <dbReference type="EMBL" id="KKM24567.1"/>
    </source>
</evidence>
<evidence type="ECO:0000256" key="1">
    <source>
        <dbReference type="SAM" id="MobiDB-lite"/>
    </source>
</evidence>
<sequence length="99" mass="10072">VQMAPRLVAFAVSPSGATSISTSGHPQTPEAYLQLADMAGKVAEELRRRAVEVAKNVGDQEEVGTAGESHRDDERGDGPSSDSDAATNGSAGSDTEGTG</sequence>
<accession>A0A0F9IAS0</accession>
<organism evidence="2">
    <name type="scientific">marine sediment metagenome</name>
    <dbReference type="NCBI Taxonomy" id="412755"/>
    <lineage>
        <taxon>unclassified sequences</taxon>
        <taxon>metagenomes</taxon>
        <taxon>ecological metagenomes</taxon>
    </lineage>
</organism>
<reference evidence="2" key="1">
    <citation type="journal article" date="2015" name="Nature">
        <title>Complex archaea that bridge the gap between prokaryotes and eukaryotes.</title>
        <authorList>
            <person name="Spang A."/>
            <person name="Saw J.H."/>
            <person name="Jorgensen S.L."/>
            <person name="Zaremba-Niedzwiedzka K."/>
            <person name="Martijn J."/>
            <person name="Lind A.E."/>
            <person name="van Eijk R."/>
            <person name="Schleper C."/>
            <person name="Guy L."/>
            <person name="Ettema T.J."/>
        </authorList>
    </citation>
    <scope>NUCLEOTIDE SEQUENCE</scope>
</reference>
<gene>
    <name evidence="2" type="ORF">LCGC14_1603850</name>
</gene>
<feature type="non-terminal residue" evidence="2">
    <location>
        <position position="1"/>
    </location>
</feature>
<protein>
    <submittedName>
        <fullName evidence="2">Uncharacterized protein</fullName>
    </submittedName>
</protein>
<comment type="caution">
    <text evidence="2">The sequence shown here is derived from an EMBL/GenBank/DDBJ whole genome shotgun (WGS) entry which is preliminary data.</text>
</comment>
<feature type="compositionally biased region" description="Basic and acidic residues" evidence="1">
    <location>
        <begin position="68"/>
        <end position="77"/>
    </location>
</feature>
<dbReference type="EMBL" id="LAZR01012901">
    <property type="protein sequence ID" value="KKM24567.1"/>
    <property type="molecule type" value="Genomic_DNA"/>
</dbReference>
<feature type="region of interest" description="Disordered" evidence="1">
    <location>
        <begin position="53"/>
        <end position="99"/>
    </location>
</feature>
<name>A0A0F9IAS0_9ZZZZ</name>
<feature type="compositionally biased region" description="Polar residues" evidence="1">
    <location>
        <begin position="80"/>
        <end position="99"/>
    </location>
</feature>
<dbReference type="AlphaFoldDB" id="A0A0F9IAS0"/>